<dbReference type="EMBL" id="JACLYY010000012">
    <property type="protein sequence ID" value="MBM6738744.1"/>
    <property type="molecule type" value="Genomic_DNA"/>
</dbReference>
<dbReference type="SUPFAM" id="SSF52540">
    <property type="entry name" value="P-loop containing nucleoside triphosphate hydrolases"/>
    <property type="match status" value="2"/>
</dbReference>
<proteinExistence type="predicted"/>
<feature type="domain" description="Schlafen group 3-like DNA/RNA helicase" evidence="1">
    <location>
        <begin position="265"/>
        <end position="610"/>
    </location>
</feature>
<dbReference type="InterPro" id="IPR027417">
    <property type="entry name" value="P-loop_NTPase"/>
</dbReference>
<name>A0ABS2EAR3_9FIRM</name>
<reference evidence="2 3" key="1">
    <citation type="journal article" date="2021" name="Sci. Rep.">
        <title>The distribution of antibiotic resistance genes in chicken gut microbiota commensals.</title>
        <authorList>
            <person name="Juricova H."/>
            <person name="Matiasovicova J."/>
            <person name="Kubasova T."/>
            <person name="Cejkova D."/>
            <person name="Rychlik I."/>
        </authorList>
    </citation>
    <scope>NUCLEOTIDE SEQUENCE [LARGE SCALE GENOMIC DNA]</scope>
    <source>
        <strain evidence="2 3">An773</strain>
    </source>
</reference>
<keyword evidence="3" id="KW-1185">Reference proteome</keyword>
<evidence type="ECO:0000313" key="2">
    <source>
        <dbReference type="EMBL" id="MBM6738744.1"/>
    </source>
</evidence>
<protein>
    <submittedName>
        <fullName evidence="2">DUF2075 domain-containing protein</fullName>
    </submittedName>
</protein>
<evidence type="ECO:0000259" key="1">
    <source>
        <dbReference type="Pfam" id="PF09848"/>
    </source>
</evidence>
<dbReference type="Proteomes" id="UP000716906">
    <property type="component" value="Unassembled WGS sequence"/>
</dbReference>
<evidence type="ECO:0000313" key="3">
    <source>
        <dbReference type="Proteomes" id="UP000716906"/>
    </source>
</evidence>
<dbReference type="InterPro" id="IPR018647">
    <property type="entry name" value="SLFN_3-like_DNA/RNA_helicase"/>
</dbReference>
<accession>A0ABS2EAR3</accession>
<sequence>MLIYEGTKDNFLTSVEQDTIAVEIENNIYERMHRHTAKNEFRAWENSMEYMYKVLNDQDIPSDAGIAIEYNIPQTSKRVDFLISGYGKKGDANVVLIELKQWDELEAVPGRDGLVQTYTGNAVRQVVHPSYQAWSYAMLISDYNASVQEGMISIFPCAYLHNYRRHEQDPIDAKQYEIYLENAPAFTRGEVTKLRDFIKKSIRLGDKKELIYKIDSGRIKPSKSLQDSIAKMLKGNREFIMLDEQKVVYEEILDEARLSAKDDNKRVVIVKGGPGTGKSVVAVNLLAELTKEDQFCQYVSKNSAPRNVYRKKLKGSIRKSSVDNMFKGSGIYTEAENNMVDTVLVDEAHRLNKKSGMFHNMGENQIKEIIHAAKCSVFFIDERQRVTLQDIGSVGEIRKWADQENAQITEMELISQFRCNGSDGYLAWLDHILEIRDTANFDMVDIDFDIRILDSPVEMQKMIIERNRSSHNRARILAGYCWDWKKEGVNDSSVYDIKIGDFEISWNLKNTTIYAIDEDSVHEAGCIHTSQGLEFDYVGVIIGDDMRYENGRIVTDFTRRARTDQSLKGIKKLYKENPYLAEKEADEIIKNTYRTLMTRGMKGCYVYCTDQRLSAYLKKCLGMQKARVKDDKGNN</sequence>
<dbReference type="RefSeq" id="WP_205156210.1">
    <property type="nucleotide sequence ID" value="NZ_JACLYY010000012.1"/>
</dbReference>
<organism evidence="2 3">
    <name type="scientific">Faecalicatena fissicatena</name>
    <dbReference type="NCBI Taxonomy" id="290055"/>
    <lineage>
        <taxon>Bacteria</taxon>
        <taxon>Bacillati</taxon>
        <taxon>Bacillota</taxon>
        <taxon>Clostridia</taxon>
        <taxon>Lachnospirales</taxon>
        <taxon>Lachnospiraceae</taxon>
        <taxon>Faecalicatena</taxon>
    </lineage>
</organism>
<comment type="caution">
    <text evidence="2">The sequence shown here is derived from an EMBL/GenBank/DDBJ whole genome shotgun (WGS) entry which is preliminary data.</text>
</comment>
<dbReference type="Gene3D" id="3.40.50.300">
    <property type="entry name" value="P-loop containing nucleotide triphosphate hydrolases"/>
    <property type="match status" value="1"/>
</dbReference>
<dbReference type="Pfam" id="PF09848">
    <property type="entry name" value="SLFN-g3_helicase"/>
    <property type="match status" value="1"/>
</dbReference>
<gene>
    <name evidence="2" type="ORF">H7U36_11665</name>
</gene>